<dbReference type="EMBL" id="VJMF01000024">
    <property type="protein sequence ID" value="TRL36036.1"/>
    <property type="molecule type" value="Genomic_DNA"/>
</dbReference>
<name>A0A2U1SRW9_METSR</name>
<dbReference type="EMBL" id="PUIV01000009">
    <property type="protein sequence ID" value="PWB94358.1"/>
    <property type="molecule type" value="Genomic_DNA"/>
</dbReference>
<evidence type="ECO:0000256" key="1">
    <source>
        <dbReference type="SAM" id="MobiDB-lite"/>
    </source>
</evidence>
<evidence type="ECO:0000313" key="2">
    <source>
        <dbReference type="EMBL" id="PWB94358.1"/>
    </source>
</evidence>
<sequence length="87" mass="9722">MHPINELKQLREQMIEQLTQIPEYQALKAMERFIGELSNIYEGANAPAQNEASLHKATVAALDSRHKNDVSSGSPRVTPYIPAHRVA</sequence>
<proteinExistence type="predicted"/>
<evidence type="ECO:0000313" key="3">
    <source>
        <dbReference type="EMBL" id="TRL36036.1"/>
    </source>
</evidence>
<accession>A0A2U1SRW9</accession>
<protein>
    <submittedName>
        <fullName evidence="2">Uncharacterized protein</fullName>
    </submittedName>
</protein>
<feature type="region of interest" description="Disordered" evidence="1">
    <location>
        <begin position="63"/>
        <end position="87"/>
    </location>
</feature>
<evidence type="ECO:0000313" key="5">
    <source>
        <dbReference type="Proteomes" id="UP000316781"/>
    </source>
</evidence>
<evidence type="ECO:0000313" key="4">
    <source>
        <dbReference type="Proteomes" id="UP000245137"/>
    </source>
</evidence>
<reference evidence="3 5" key="3">
    <citation type="submission" date="2019-07" db="EMBL/GenBank/DDBJ databases">
        <title>Ln-dependent methylotrophs.</title>
        <authorList>
            <person name="Tani A."/>
        </authorList>
    </citation>
    <scope>NUCLEOTIDE SEQUENCE [LARGE SCALE GENOMIC DNA]</scope>
    <source>
        <strain evidence="3 5">SM89A</strain>
    </source>
</reference>
<dbReference type="RefSeq" id="WP_108916850.1">
    <property type="nucleotide sequence ID" value="NZ_BGJY01000003.1"/>
</dbReference>
<dbReference type="Proteomes" id="UP000316781">
    <property type="component" value="Unassembled WGS sequence"/>
</dbReference>
<reference evidence="2 4" key="1">
    <citation type="journal article" date="2018" name="Appl. Microbiol. Biotechnol.">
        <title>Co-cultivation of the strictly anaerobic methanogen Methanosarcina barkeri with aerobic methanotrophs in an oxygen-limited membrane bioreactor.</title>
        <authorList>
            <person name="In 't Zandt M.H."/>
            <person name="van den Bosch T.J.M."/>
            <person name="Rijkers R."/>
            <person name="van Kessel M.A.H.J."/>
            <person name="Jetten M.S.M."/>
            <person name="Welte C.U."/>
        </authorList>
    </citation>
    <scope>NUCLEOTIDE SEQUENCE [LARGE SCALE GENOMIC DNA]</scope>
    <source>
        <strain evidence="2 4">DSM 17706</strain>
    </source>
</reference>
<dbReference type="Proteomes" id="UP000245137">
    <property type="component" value="Unassembled WGS sequence"/>
</dbReference>
<gene>
    <name evidence="2" type="ORF">C5689_08535</name>
    <name evidence="3" type="ORF">FM996_05815</name>
</gene>
<reference evidence="2" key="2">
    <citation type="submission" date="2018-02" db="EMBL/GenBank/DDBJ databases">
        <authorList>
            <person name="Cohen D.B."/>
            <person name="Kent A.D."/>
        </authorList>
    </citation>
    <scope>NUCLEOTIDE SEQUENCE</scope>
    <source>
        <strain evidence="2">DSM 17706</strain>
    </source>
</reference>
<keyword evidence="4" id="KW-1185">Reference proteome</keyword>
<dbReference type="AlphaFoldDB" id="A0A2U1SRW9"/>
<organism evidence="2 4">
    <name type="scientific">Methylosinus sporium</name>
    <dbReference type="NCBI Taxonomy" id="428"/>
    <lineage>
        <taxon>Bacteria</taxon>
        <taxon>Pseudomonadati</taxon>
        <taxon>Pseudomonadota</taxon>
        <taxon>Alphaproteobacteria</taxon>
        <taxon>Hyphomicrobiales</taxon>
        <taxon>Methylocystaceae</taxon>
        <taxon>Methylosinus</taxon>
    </lineage>
</organism>
<comment type="caution">
    <text evidence="2">The sequence shown here is derived from an EMBL/GenBank/DDBJ whole genome shotgun (WGS) entry which is preliminary data.</text>
</comment>
<dbReference type="OrthoDB" id="8452765at2"/>